<name>A0A419R4U2_9SPHN</name>
<reference evidence="3 4" key="1">
    <citation type="submission" date="2018-09" db="EMBL/GenBank/DDBJ databases">
        <title>Altererythrobacter sp.Ery1 and Ery12, the genome sequencing of novel strains in genus Alterythrobacter.</title>
        <authorList>
            <person name="Cheng H."/>
            <person name="Wu Y.-H."/>
            <person name="Fang C."/>
            <person name="Xu X.-W."/>
        </authorList>
    </citation>
    <scope>NUCLEOTIDE SEQUENCE [LARGE SCALE GENOMIC DNA]</scope>
    <source>
        <strain evidence="3 4">Ery12</strain>
    </source>
</reference>
<evidence type="ECO:0000259" key="2">
    <source>
        <dbReference type="Pfam" id="PF07486"/>
    </source>
</evidence>
<evidence type="ECO:0000313" key="4">
    <source>
        <dbReference type="Proteomes" id="UP000284322"/>
    </source>
</evidence>
<dbReference type="Pfam" id="PF07486">
    <property type="entry name" value="Hydrolase_2"/>
    <property type="match status" value="1"/>
</dbReference>
<feature type="domain" description="Cell wall hydrolase SleB" evidence="2">
    <location>
        <begin position="90"/>
        <end position="199"/>
    </location>
</feature>
<keyword evidence="3" id="KW-0378">Hydrolase</keyword>
<dbReference type="Gene3D" id="1.10.10.2520">
    <property type="entry name" value="Cell wall hydrolase SleB, domain 1"/>
    <property type="match status" value="1"/>
</dbReference>
<dbReference type="Proteomes" id="UP000284322">
    <property type="component" value="Unassembled WGS sequence"/>
</dbReference>
<dbReference type="EMBL" id="RAHJ01000011">
    <property type="protein sequence ID" value="RJX69955.1"/>
    <property type="molecule type" value="Genomic_DNA"/>
</dbReference>
<sequence>MPFETPGQSFPGSAFFYLQDVPDLPAGYSDDDLPPALNTGAHWDGEPAPDATDAPGSRLVARPFTEIGSGISKARALRCLTMAVYYEAANESTDGQRAVAQVVLNRVAHPSYPDNVCGVVFQGSERQTGCQFTFTCDGSLNRQPMVVKWNRAAAVAQAALSGYVYRPIGLATHYHATYVLPYWASSLDNVGTIGLHTFYRWRGAAGRLAAFSDVYRGSEPIAAPHPRTAAPSPDSAPDPVMLARAYEAAHKPTDSLTASPAVASRAIAGAGSNSSAAPSPPPAYAQSVAARGGDRIYQANDLPNSSNVKAEYANSGRWIAQPN</sequence>
<feature type="region of interest" description="Disordered" evidence="1">
    <location>
        <begin position="28"/>
        <end position="56"/>
    </location>
</feature>
<dbReference type="InterPro" id="IPR011105">
    <property type="entry name" value="Cell_wall_hydrolase_SleB"/>
</dbReference>
<gene>
    <name evidence="3" type="ORF">D6858_02835</name>
</gene>
<dbReference type="OrthoDB" id="9785345at2"/>
<evidence type="ECO:0000313" key="3">
    <source>
        <dbReference type="EMBL" id="RJX69955.1"/>
    </source>
</evidence>
<keyword evidence="4" id="KW-1185">Reference proteome</keyword>
<dbReference type="InterPro" id="IPR042047">
    <property type="entry name" value="SleB_dom1"/>
</dbReference>
<accession>A0A419R4U2</accession>
<dbReference type="GO" id="GO:0016787">
    <property type="term" value="F:hydrolase activity"/>
    <property type="evidence" value="ECO:0007669"/>
    <property type="project" value="UniProtKB-KW"/>
</dbReference>
<evidence type="ECO:0000256" key="1">
    <source>
        <dbReference type="SAM" id="MobiDB-lite"/>
    </source>
</evidence>
<organism evidence="3 4">
    <name type="scientific">Tsuneonella suprasediminis</name>
    <dbReference type="NCBI Taxonomy" id="2306996"/>
    <lineage>
        <taxon>Bacteria</taxon>
        <taxon>Pseudomonadati</taxon>
        <taxon>Pseudomonadota</taxon>
        <taxon>Alphaproteobacteria</taxon>
        <taxon>Sphingomonadales</taxon>
        <taxon>Erythrobacteraceae</taxon>
        <taxon>Tsuneonella</taxon>
    </lineage>
</organism>
<dbReference type="AlphaFoldDB" id="A0A419R4U2"/>
<proteinExistence type="predicted"/>
<comment type="caution">
    <text evidence="3">The sequence shown here is derived from an EMBL/GenBank/DDBJ whole genome shotgun (WGS) entry which is preliminary data.</text>
</comment>
<protein>
    <submittedName>
        <fullName evidence="3">Cell wall hydrolase</fullName>
    </submittedName>
</protein>